<dbReference type="AlphaFoldDB" id="A0A382VN37"/>
<dbReference type="InterPro" id="IPR004360">
    <property type="entry name" value="Glyas_Fos-R_dOase_dom"/>
</dbReference>
<gene>
    <name evidence="2" type="ORF">METZ01_LOCUS400698</name>
</gene>
<evidence type="ECO:0000259" key="1">
    <source>
        <dbReference type="PROSITE" id="PS51819"/>
    </source>
</evidence>
<feature type="domain" description="VOC" evidence="1">
    <location>
        <begin position="1"/>
        <end position="76"/>
    </location>
</feature>
<proteinExistence type="predicted"/>
<dbReference type="Pfam" id="PF00903">
    <property type="entry name" value="Glyoxalase"/>
    <property type="match status" value="1"/>
</dbReference>
<organism evidence="2">
    <name type="scientific">marine metagenome</name>
    <dbReference type="NCBI Taxonomy" id="408172"/>
    <lineage>
        <taxon>unclassified sequences</taxon>
        <taxon>metagenomes</taxon>
        <taxon>ecological metagenomes</taxon>
    </lineage>
</organism>
<dbReference type="PROSITE" id="PS51819">
    <property type="entry name" value="VOC"/>
    <property type="match status" value="1"/>
</dbReference>
<name>A0A382VN37_9ZZZZ</name>
<sequence length="79" mass="8125">TSHPGENPDGAPIKLDQIGISHLSFTVGDVKALAAELQAKGVQLAGPMDSFTNAQGDVSTIFVYDPDGILLQFDNGGGV</sequence>
<reference evidence="2" key="1">
    <citation type="submission" date="2018-05" db="EMBL/GenBank/DDBJ databases">
        <authorList>
            <person name="Lanie J.A."/>
            <person name="Ng W.-L."/>
            <person name="Kazmierczak K.M."/>
            <person name="Andrzejewski T.M."/>
            <person name="Davidsen T.M."/>
            <person name="Wayne K.J."/>
            <person name="Tettelin H."/>
            <person name="Glass J.I."/>
            <person name="Rusch D."/>
            <person name="Podicherti R."/>
            <person name="Tsui H.-C.T."/>
            <person name="Winkler M.E."/>
        </authorList>
    </citation>
    <scope>NUCLEOTIDE SEQUENCE</scope>
</reference>
<dbReference type="EMBL" id="UINC01153239">
    <property type="protein sequence ID" value="SVD47844.1"/>
    <property type="molecule type" value="Genomic_DNA"/>
</dbReference>
<protein>
    <recommendedName>
        <fullName evidence="1">VOC domain-containing protein</fullName>
    </recommendedName>
</protein>
<dbReference type="SUPFAM" id="SSF54593">
    <property type="entry name" value="Glyoxalase/Bleomycin resistance protein/Dihydroxybiphenyl dioxygenase"/>
    <property type="match status" value="1"/>
</dbReference>
<evidence type="ECO:0000313" key="2">
    <source>
        <dbReference type="EMBL" id="SVD47844.1"/>
    </source>
</evidence>
<dbReference type="InterPro" id="IPR029068">
    <property type="entry name" value="Glyas_Bleomycin-R_OHBP_Dase"/>
</dbReference>
<dbReference type="Gene3D" id="3.10.180.10">
    <property type="entry name" value="2,3-Dihydroxybiphenyl 1,2-Dioxygenase, domain 1"/>
    <property type="match status" value="1"/>
</dbReference>
<dbReference type="InterPro" id="IPR037523">
    <property type="entry name" value="VOC_core"/>
</dbReference>
<accession>A0A382VN37</accession>
<feature type="non-terminal residue" evidence="2">
    <location>
        <position position="1"/>
    </location>
</feature>